<comment type="pathway">
    <text evidence="1">Cell wall biogenesis; peptidoglycan biosynthesis.</text>
</comment>
<evidence type="ECO:0000259" key="7">
    <source>
        <dbReference type="Pfam" id="PF10908"/>
    </source>
</evidence>
<evidence type="ECO:0000313" key="9">
    <source>
        <dbReference type="Proteomes" id="UP000076609"/>
    </source>
</evidence>
<organism evidence="8 9">
    <name type="scientific">Sphingomonas hankookensis</name>
    <dbReference type="NCBI Taxonomy" id="563996"/>
    <lineage>
        <taxon>Bacteria</taxon>
        <taxon>Pseudomonadati</taxon>
        <taxon>Pseudomonadota</taxon>
        <taxon>Alphaproteobacteria</taxon>
        <taxon>Sphingomonadales</taxon>
        <taxon>Sphingomonadaceae</taxon>
        <taxon>Sphingomonas</taxon>
    </lineage>
</organism>
<dbReference type="Pfam" id="PF10908">
    <property type="entry name" value="Tlde1_dom"/>
    <property type="match status" value="1"/>
</dbReference>
<protein>
    <recommendedName>
        <fullName evidence="7">Tlde1 domain-containing protein</fullName>
    </recommendedName>
</protein>
<dbReference type="InterPro" id="IPR005490">
    <property type="entry name" value="LD_TPept_cat_dom"/>
</dbReference>
<keyword evidence="9" id="KW-1185">Reference proteome</keyword>
<dbReference type="RefSeq" id="WP_066688715.1">
    <property type="nucleotide sequence ID" value="NZ_CP117025.1"/>
</dbReference>
<evidence type="ECO:0000313" key="8">
    <source>
        <dbReference type="EMBL" id="KZE17711.1"/>
    </source>
</evidence>
<comment type="caution">
    <text evidence="8">The sequence shown here is derived from an EMBL/GenBank/DDBJ whole genome shotgun (WGS) entry which is preliminary data.</text>
</comment>
<dbReference type="Proteomes" id="UP000076609">
    <property type="component" value="Unassembled WGS sequence"/>
</dbReference>
<keyword evidence="5" id="KW-0573">Peptidoglycan synthesis</keyword>
<name>A0ABR5YED3_9SPHN</name>
<evidence type="ECO:0000256" key="3">
    <source>
        <dbReference type="ARBA" id="ARBA00022679"/>
    </source>
</evidence>
<evidence type="ECO:0000256" key="4">
    <source>
        <dbReference type="ARBA" id="ARBA00022960"/>
    </source>
</evidence>
<dbReference type="CDD" id="cd16913">
    <property type="entry name" value="YkuD_like"/>
    <property type="match status" value="1"/>
</dbReference>
<comment type="similarity">
    <text evidence="2">Belongs to the YkuD family.</text>
</comment>
<gene>
    <name evidence="8" type="ORF">AVT10_10290</name>
</gene>
<accession>A0ABR5YED3</accession>
<dbReference type="InterPro" id="IPR038063">
    <property type="entry name" value="Transpep_catalytic_dom"/>
</dbReference>
<keyword evidence="4" id="KW-0133">Cell shape</keyword>
<proteinExistence type="inferred from homology"/>
<keyword evidence="3" id="KW-0808">Transferase</keyword>
<sequence length="163" mass="18427">MPQDRYAHERGDPAVPQCGRSPVHILFDGRTLTLRGPRLQYSWSAVSGRPDARGNFDYSAERQRLGGEGPIPAGEYWINPAELWERSWYRYDQAAPWGDYRVTLHVMPATVTHRRGGFFIHGGSTPGSAGCIDLTNDMRRFVARLREMVGPSPDCFVTVTVRY</sequence>
<reference evidence="9" key="1">
    <citation type="submission" date="2016-01" db="EMBL/GenBank/DDBJ databases">
        <title>Draft genome of Chromobacterium sp. F49.</title>
        <authorList>
            <person name="Hong K.W."/>
        </authorList>
    </citation>
    <scope>NUCLEOTIDE SEQUENCE [LARGE SCALE GENOMIC DNA]</scope>
    <source>
        <strain evidence="9">CN3</strain>
    </source>
</reference>
<evidence type="ECO:0000256" key="5">
    <source>
        <dbReference type="ARBA" id="ARBA00022984"/>
    </source>
</evidence>
<evidence type="ECO:0000256" key="1">
    <source>
        <dbReference type="ARBA" id="ARBA00004752"/>
    </source>
</evidence>
<keyword evidence="6" id="KW-0961">Cell wall biogenesis/degradation</keyword>
<evidence type="ECO:0000256" key="2">
    <source>
        <dbReference type="ARBA" id="ARBA00005992"/>
    </source>
</evidence>
<dbReference type="InterPro" id="IPR021225">
    <property type="entry name" value="Tlde1_dom"/>
</dbReference>
<dbReference type="EMBL" id="LQQO01000005">
    <property type="protein sequence ID" value="KZE17711.1"/>
    <property type="molecule type" value="Genomic_DNA"/>
</dbReference>
<evidence type="ECO:0000256" key="6">
    <source>
        <dbReference type="ARBA" id="ARBA00023316"/>
    </source>
</evidence>
<feature type="domain" description="Tlde1" evidence="7">
    <location>
        <begin position="47"/>
        <end position="140"/>
    </location>
</feature>
<dbReference type="SUPFAM" id="SSF141523">
    <property type="entry name" value="L,D-transpeptidase catalytic domain-like"/>
    <property type="match status" value="1"/>
</dbReference>